<dbReference type="GO" id="GO:0006487">
    <property type="term" value="P:protein N-linked glycosylation"/>
    <property type="evidence" value="ECO:0007669"/>
    <property type="project" value="TreeGrafter"/>
</dbReference>
<keyword evidence="7 10" id="KW-0256">Endoplasmic reticulum</keyword>
<reference evidence="11" key="1">
    <citation type="journal article" date="2020" name="Stud. Mycol.">
        <title>101 Dothideomycetes genomes: a test case for predicting lifestyles and emergence of pathogens.</title>
        <authorList>
            <person name="Haridas S."/>
            <person name="Albert R."/>
            <person name="Binder M."/>
            <person name="Bloem J."/>
            <person name="Labutti K."/>
            <person name="Salamov A."/>
            <person name="Andreopoulos B."/>
            <person name="Baker S."/>
            <person name="Barry K."/>
            <person name="Bills G."/>
            <person name="Bluhm B."/>
            <person name="Cannon C."/>
            <person name="Castanera R."/>
            <person name="Culley D."/>
            <person name="Daum C."/>
            <person name="Ezra D."/>
            <person name="Gonzalez J."/>
            <person name="Henrissat B."/>
            <person name="Kuo A."/>
            <person name="Liang C."/>
            <person name="Lipzen A."/>
            <person name="Lutzoni F."/>
            <person name="Magnuson J."/>
            <person name="Mondo S."/>
            <person name="Nolan M."/>
            <person name="Ohm R."/>
            <person name="Pangilinan J."/>
            <person name="Park H.-J."/>
            <person name="Ramirez L."/>
            <person name="Alfaro M."/>
            <person name="Sun H."/>
            <person name="Tritt A."/>
            <person name="Yoshinaga Y."/>
            <person name="Zwiers L.-H."/>
            <person name="Turgeon B."/>
            <person name="Goodwin S."/>
            <person name="Spatafora J."/>
            <person name="Crous P."/>
            <person name="Grigoriev I."/>
        </authorList>
    </citation>
    <scope>NUCLEOTIDE SEQUENCE</scope>
    <source>
        <strain evidence="11">CBS 110217</strain>
    </source>
</reference>
<comment type="subcellular location">
    <subcellularLocation>
        <location evidence="1 10">Endoplasmic reticulum membrane</location>
        <topology evidence="1 10">Multi-pass membrane protein</topology>
    </subcellularLocation>
</comment>
<keyword evidence="8 10" id="KW-1133">Transmembrane helix</keyword>
<keyword evidence="9 10" id="KW-0472">Membrane</keyword>
<feature type="transmembrane region" description="Helical" evidence="10">
    <location>
        <begin position="190"/>
        <end position="212"/>
    </location>
</feature>
<dbReference type="InterPro" id="IPR005599">
    <property type="entry name" value="GPI_mannosylTrfase"/>
</dbReference>
<evidence type="ECO:0000256" key="4">
    <source>
        <dbReference type="ARBA" id="ARBA00022676"/>
    </source>
</evidence>
<keyword evidence="12" id="KW-1185">Reference proteome</keyword>
<dbReference type="EC" id="2.4.1.-" evidence="10"/>
<feature type="transmembrane region" description="Helical" evidence="10">
    <location>
        <begin position="21"/>
        <end position="41"/>
    </location>
</feature>
<dbReference type="Pfam" id="PF11927">
    <property type="entry name" value="HODM_asu-like"/>
    <property type="match status" value="1"/>
</dbReference>
<feature type="transmembrane region" description="Helical" evidence="10">
    <location>
        <begin position="107"/>
        <end position="125"/>
    </location>
</feature>
<evidence type="ECO:0000313" key="11">
    <source>
        <dbReference type="EMBL" id="KAF2031917.1"/>
    </source>
</evidence>
<keyword evidence="6 10" id="KW-0812">Transmembrane</keyword>
<accession>A0A9P4HD90</accession>
<evidence type="ECO:0000313" key="12">
    <source>
        <dbReference type="Proteomes" id="UP000799777"/>
    </source>
</evidence>
<keyword evidence="5" id="KW-0808">Transferase</keyword>
<protein>
    <recommendedName>
        <fullName evidence="10">Mannosyltransferase</fullName>
        <ecNumber evidence="10">2.4.1.-</ecNumber>
    </recommendedName>
</protein>
<dbReference type="Pfam" id="PF03901">
    <property type="entry name" value="Glyco_transf_22"/>
    <property type="match status" value="2"/>
</dbReference>
<evidence type="ECO:0000256" key="3">
    <source>
        <dbReference type="ARBA" id="ARBA00007063"/>
    </source>
</evidence>
<dbReference type="AlphaFoldDB" id="A0A9P4HD90"/>
<keyword evidence="4 10" id="KW-0328">Glycosyltransferase</keyword>
<proteinExistence type="inferred from homology"/>
<evidence type="ECO:0000256" key="9">
    <source>
        <dbReference type="ARBA" id="ARBA00023136"/>
    </source>
</evidence>
<comment type="caution">
    <text evidence="11">The sequence shown here is derived from an EMBL/GenBank/DDBJ whole genome shotgun (WGS) entry which is preliminary data.</text>
</comment>
<evidence type="ECO:0000256" key="7">
    <source>
        <dbReference type="ARBA" id="ARBA00022824"/>
    </source>
</evidence>
<evidence type="ECO:0000256" key="5">
    <source>
        <dbReference type="ARBA" id="ARBA00022679"/>
    </source>
</evidence>
<dbReference type="PANTHER" id="PTHR22760:SF2">
    <property type="entry name" value="ALPHA-1,2-MANNOSYLTRANSFERASE ALG9"/>
    <property type="match status" value="1"/>
</dbReference>
<dbReference type="Proteomes" id="UP000799777">
    <property type="component" value="Unassembled WGS sequence"/>
</dbReference>
<dbReference type="PANTHER" id="PTHR22760">
    <property type="entry name" value="GLYCOSYLTRANSFERASE"/>
    <property type="match status" value="1"/>
</dbReference>
<dbReference type="OrthoDB" id="497541at2759"/>
<evidence type="ECO:0000256" key="6">
    <source>
        <dbReference type="ARBA" id="ARBA00022692"/>
    </source>
</evidence>
<feature type="transmembrane region" description="Helical" evidence="10">
    <location>
        <begin position="282"/>
        <end position="302"/>
    </location>
</feature>
<comment type="similarity">
    <text evidence="3 10">Belongs to the glycosyltransferase 22 family.</text>
</comment>
<dbReference type="GO" id="GO:0005789">
    <property type="term" value="C:endoplasmic reticulum membrane"/>
    <property type="evidence" value="ECO:0007669"/>
    <property type="project" value="UniProtKB-SubCell"/>
</dbReference>
<dbReference type="EMBL" id="ML978177">
    <property type="protein sequence ID" value="KAF2031917.1"/>
    <property type="molecule type" value="Genomic_DNA"/>
</dbReference>
<organism evidence="11 12">
    <name type="scientific">Setomelanomma holmii</name>
    <dbReference type="NCBI Taxonomy" id="210430"/>
    <lineage>
        <taxon>Eukaryota</taxon>
        <taxon>Fungi</taxon>
        <taxon>Dikarya</taxon>
        <taxon>Ascomycota</taxon>
        <taxon>Pezizomycotina</taxon>
        <taxon>Dothideomycetes</taxon>
        <taxon>Pleosporomycetidae</taxon>
        <taxon>Pleosporales</taxon>
        <taxon>Pleosporineae</taxon>
        <taxon>Phaeosphaeriaceae</taxon>
        <taxon>Setomelanomma</taxon>
    </lineage>
</organism>
<dbReference type="GO" id="GO:0000026">
    <property type="term" value="F:alpha-1,2-mannosyltransferase activity"/>
    <property type="evidence" value="ECO:0007669"/>
    <property type="project" value="TreeGrafter"/>
</dbReference>
<evidence type="ECO:0000256" key="1">
    <source>
        <dbReference type="ARBA" id="ARBA00004477"/>
    </source>
</evidence>
<evidence type="ECO:0000256" key="8">
    <source>
        <dbReference type="ARBA" id="ARBA00022989"/>
    </source>
</evidence>
<evidence type="ECO:0000256" key="2">
    <source>
        <dbReference type="ARBA" id="ARBA00004922"/>
    </source>
</evidence>
<feature type="transmembrane region" description="Helical" evidence="10">
    <location>
        <begin position="487"/>
        <end position="505"/>
    </location>
</feature>
<dbReference type="InterPro" id="IPR021848">
    <property type="entry name" value="HODM_asu-like"/>
</dbReference>
<feature type="transmembrane region" description="Helical" evidence="10">
    <location>
        <begin position="218"/>
        <end position="237"/>
    </location>
</feature>
<comment type="pathway">
    <text evidence="2">Protein modification; protein glycosylation.</text>
</comment>
<evidence type="ECO:0000256" key="10">
    <source>
        <dbReference type="RuleBase" id="RU363075"/>
    </source>
</evidence>
<feature type="transmembrane region" description="Helical" evidence="10">
    <location>
        <begin position="137"/>
        <end position="155"/>
    </location>
</feature>
<name>A0A9P4HD90_9PLEO</name>
<gene>
    <name evidence="11" type="ORF">EK21DRAFT_99437</name>
</gene>
<sequence>MAPTNASRTPVPAEKPPQLTAPLAFAVFVVANVAAAFFAPIQDCDEVFNYWESTHYLNHGYGLQTWEYSPEYAIRSWTYTAIHSTVIWIGTLPFKILGFGQPKVVEFYFLRITLALVCALCQTRLYSVIARTMNPRVAIFFALALVFSPGMYHAAPAYLPSTFAMYTTMLGFSSFMDWSGGIKTASGIMWFALGTTLGWPFAGALILPFLKAVSKPTLLRSIVFISPFYLWLAIFTVQPHKEERFMYPVYPALALNAAMSLHILLANFGSTDPSHLVSKIPVPIKLAVVSIPLLLSFDVGILRTIGTFMAYSAPLNVYQPLHTPGMAQAGDKVCLGKEWYRFPSSFSLPHGVHAKFVKSEFSGLLPGEFIEANVGFGLFPGTWLIPPGMNDENLEDVGKYTDINHCTFLVDSRLPSSSPTTLEPDYISDSAHWEKLKCVPFLDASETHLLSRLLYVPGLPFIPQKYRRKWGDYCLLRRRTPNLHPKAALYTGLLFVTCIWLAITVTRHFRTRTRNQITPPSTPNLEKRSPFKALDRPPGVWPPSSFTRPTAPPYPDWSIETTKPLPYRPFRHGPKYNITMGLRTMHWDEWIELDNQFLHFHDLKARRIAERGEKCCRTAPEVFDAAVELLEELCGYLPERYPSLYGKTDVGMDNLVTGESFDIVERPLKEDPMAMVGRLVQDDLAIMIEKEDGLYYLLAGSILLAGFWRLEDKFGMPLSEIHTSGDVPGFKEKLEKGMLNFFRRIQPQSPVLRNNYFIQVDDKLAWSESIGPEDSEGIGWFTAEKNKAIENHWFRSERQSLRRLPRSGGVVFTIRTYFHRVTDICKEPYVPGRLASAVRSWGDDVSKYKGRERYGDVLLEYLDMMHEEQVKNGLDLSREEEVHPYPY</sequence>